<protein>
    <submittedName>
        <fullName evidence="5">AMP-binding protein</fullName>
    </submittedName>
</protein>
<dbReference type="SUPFAM" id="SSF56801">
    <property type="entry name" value="Acetyl-CoA synthetase-like"/>
    <property type="match status" value="1"/>
</dbReference>
<evidence type="ECO:0000256" key="2">
    <source>
        <dbReference type="ARBA" id="ARBA00022598"/>
    </source>
</evidence>
<evidence type="ECO:0000259" key="3">
    <source>
        <dbReference type="Pfam" id="PF00501"/>
    </source>
</evidence>
<keyword evidence="2" id="KW-0436">Ligase</keyword>
<evidence type="ECO:0000313" key="5">
    <source>
        <dbReference type="EMBL" id="MDN4121535.1"/>
    </source>
</evidence>
<evidence type="ECO:0000256" key="1">
    <source>
        <dbReference type="ARBA" id="ARBA00006432"/>
    </source>
</evidence>
<name>A0ABT8EK69_9BURK</name>
<dbReference type="InterPro" id="IPR020845">
    <property type="entry name" value="AMP-binding_CS"/>
</dbReference>
<dbReference type="Proteomes" id="UP001168613">
    <property type="component" value="Unassembled WGS sequence"/>
</dbReference>
<dbReference type="PANTHER" id="PTHR43201:SF5">
    <property type="entry name" value="MEDIUM-CHAIN ACYL-COA LIGASE ACSF2, MITOCHONDRIAL"/>
    <property type="match status" value="1"/>
</dbReference>
<evidence type="ECO:0000259" key="4">
    <source>
        <dbReference type="Pfam" id="PF13193"/>
    </source>
</evidence>
<keyword evidence="6" id="KW-1185">Reference proteome</keyword>
<dbReference type="InterPro" id="IPR045851">
    <property type="entry name" value="AMP-bd_C_sf"/>
</dbReference>
<dbReference type="InterPro" id="IPR025110">
    <property type="entry name" value="AMP-bd_C"/>
</dbReference>
<comment type="similarity">
    <text evidence="1">Belongs to the ATP-dependent AMP-binding enzyme family.</text>
</comment>
<dbReference type="InterPro" id="IPR042099">
    <property type="entry name" value="ANL_N_sf"/>
</dbReference>
<dbReference type="Pfam" id="PF00501">
    <property type="entry name" value="AMP-binding"/>
    <property type="match status" value="1"/>
</dbReference>
<dbReference type="Gene3D" id="3.40.50.12780">
    <property type="entry name" value="N-terminal domain of ligase-like"/>
    <property type="match status" value="1"/>
</dbReference>
<dbReference type="EMBL" id="JAJHNU010000002">
    <property type="protein sequence ID" value="MDN4121535.1"/>
    <property type="molecule type" value="Genomic_DNA"/>
</dbReference>
<feature type="domain" description="AMP-binding enzyme C-terminal" evidence="4">
    <location>
        <begin position="440"/>
        <end position="513"/>
    </location>
</feature>
<dbReference type="PANTHER" id="PTHR43201">
    <property type="entry name" value="ACYL-COA SYNTHETASE"/>
    <property type="match status" value="1"/>
</dbReference>
<organism evidence="5 6">
    <name type="scientific">Alcaligenes endophyticus</name>
    <dbReference type="NCBI Taxonomy" id="1929088"/>
    <lineage>
        <taxon>Bacteria</taxon>
        <taxon>Pseudomonadati</taxon>
        <taxon>Pseudomonadota</taxon>
        <taxon>Betaproteobacteria</taxon>
        <taxon>Burkholderiales</taxon>
        <taxon>Alcaligenaceae</taxon>
        <taxon>Alcaligenes</taxon>
    </lineage>
</organism>
<proteinExistence type="inferred from homology"/>
<dbReference type="InterPro" id="IPR000873">
    <property type="entry name" value="AMP-dep_synth/lig_dom"/>
</dbReference>
<gene>
    <name evidence="5" type="ORF">LMS43_09555</name>
</gene>
<accession>A0ABT8EK69</accession>
<feature type="domain" description="AMP-dependent synthetase/ligase" evidence="3">
    <location>
        <begin position="29"/>
        <end position="390"/>
    </location>
</feature>
<dbReference type="RefSeq" id="WP_266125211.1">
    <property type="nucleotide sequence ID" value="NZ_JAJHNU010000002.1"/>
</dbReference>
<evidence type="ECO:0000313" key="6">
    <source>
        <dbReference type="Proteomes" id="UP001168613"/>
    </source>
</evidence>
<dbReference type="PROSITE" id="PS00455">
    <property type="entry name" value="AMP_BINDING"/>
    <property type="match status" value="1"/>
</dbReference>
<dbReference type="Gene3D" id="3.30.300.30">
    <property type="match status" value="1"/>
</dbReference>
<dbReference type="Pfam" id="PF13193">
    <property type="entry name" value="AMP-binding_C"/>
    <property type="match status" value="1"/>
</dbReference>
<comment type="caution">
    <text evidence="5">The sequence shown here is derived from an EMBL/GenBank/DDBJ whole genome shotgun (WGS) entry which is preliminary data.</text>
</comment>
<sequence>MTEKVFSPQEVTALYPEHDYSLSTLLASRVAISPDKTFLEFEGQQWSYAQFGKAVDETAVWLSKRGVRVGDRLGVFSQNDPTTIILLFAVAKIGAIMVPLNPSFGVAEATYALQNAEVSGVVCSPETLRCAQAACKSLTTTPWIVLNRAAKDCTVPVLGSQLFPCDQAVEVTGSAQDTCLFIYTSGTTGSPKAAMHSQRGYVLTAEAFIVRMHLQPSERVLCVLPLFHINALFYSVGGALAAGATLVLVSRFSASTFWETVYKTQATTSNLIGAAASILVKRDRSEFRPGHCMSKMFIAPLNEQLVQAFNAEFGVADLIECYGMTEIPGVISNPFTGPRKLGSMGRISPHLAPHLPQPELRVVDEHMVDVAIGEPGILLVRTPTVMQGYFRDPIRTQATFHDDWFITGDLVWRDNDDFYWFIARQRDVIRCKGENIAGAELDRVISAHPEVLEAATIGVPAELGDEDIFAVVVLRSGSMLTPNEIGEWVASHLTAIKIPKYVAFVDSLPKTPTERVEKFRLKADTQLFSQATKIQIHHTHDVFR</sequence>
<reference evidence="5" key="1">
    <citation type="submission" date="2021-11" db="EMBL/GenBank/DDBJ databases">
        <title>Draft genome sequence of Alcaligenes endophyticus type strain CCUG 75668T.</title>
        <authorList>
            <person name="Salva-Serra F."/>
            <person name="Duran R.E."/>
            <person name="Seeger M."/>
            <person name="Moore E.R.B."/>
            <person name="Jaen-Luchoro D."/>
        </authorList>
    </citation>
    <scope>NUCLEOTIDE SEQUENCE</scope>
    <source>
        <strain evidence="5">CCUG 75668</strain>
    </source>
</reference>